<sequence length="295" mass="35241">MNYIVYFAFGGIAYQNELLFSILSYFKFHKADENQIIIYSDSTDFFKNKLPQSIIYIQLSDDEITNWKGKHNFVHRVKVKVIEDVVSKYEGNFLYLDSDTYFTKNSSEIFSNINSNAIYFDKCEGKLIDNKGGIARKMKAFLKNESEFKIPSLNETIKIDSDFTVWNAGVIGFNSSYSNQLRMVEELVDVLYSKNQLFVMEQIAFNYFFQRKTKPIESKNHIHHYWYFKEFRGVLSHFFEHNKSKSFEEMIVEIDKINPEYLSSEKRAYKKMSFWKKQFHKIKKGRKWKILDYKL</sequence>
<evidence type="ECO:0000313" key="2">
    <source>
        <dbReference type="Proteomes" id="UP001500367"/>
    </source>
</evidence>
<keyword evidence="2" id="KW-1185">Reference proteome</keyword>
<evidence type="ECO:0000313" key="1">
    <source>
        <dbReference type="EMBL" id="GAA4070297.1"/>
    </source>
</evidence>
<dbReference type="InterPro" id="IPR029044">
    <property type="entry name" value="Nucleotide-diphossugar_trans"/>
</dbReference>
<dbReference type="RefSeq" id="WP_344816057.1">
    <property type="nucleotide sequence ID" value="NZ_BAABCT010000003.1"/>
</dbReference>
<evidence type="ECO:0008006" key="3">
    <source>
        <dbReference type="Google" id="ProtNLM"/>
    </source>
</evidence>
<dbReference type="Proteomes" id="UP001500367">
    <property type="component" value="Unassembled WGS sequence"/>
</dbReference>
<organism evidence="1 2">
    <name type="scientific">Flavobacterium cheonanense</name>
    <dbReference type="NCBI Taxonomy" id="706183"/>
    <lineage>
        <taxon>Bacteria</taxon>
        <taxon>Pseudomonadati</taxon>
        <taxon>Bacteroidota</taxon>
        <taxon>Flavobacteriia</taxon>
        <taxon>Flavobacteriales</taxon>
        <taxon>Flavobacteriaceae</taxon>
        <taxon>Flavobacterium</taxon>
    </lineage>
</organism>
<dbReference type="SUPFAM" id="SSF53448">
    <property type="entry name" value="Nucleotide-diphospho-sugar transferases"/>
    <property type="match status" value="1"/>
</dbReference>
<name>A0ABP7VME7_9FLAO</name>
<dbReference type="EMBL" id="BAABCT010000003">
    <property type="protein sequence ID" value="GAA4070297.1"/>
    <property type="molecule type" value="Genomic_DNA"/>
</dbReference>
<gene>
    <name evidence="1" type="ORF">GCM10022389_14320</name>
</gene>
<comment type="caution">
    <text evidence="1">The sequence shown here is derived from an EMBL/GenBank/DDBJ whole genome shotgun (WGS) entry which is preliminary data.</text>
</comment>
<accession>A0ABP7VME7</accession>
<protein>
    <recommendedName>
        <fullName evidence="3">Glycosyl transferase</fullName>
    </recommendedName>
</protein>
<dbReference type="Gene3D" id="3.90.550.10">
    <property type="entry name" value="Spore Coat Polysaccharide Biosynthesis Protein SpsA, Chain A"/>
    <property type="match status" value="1"/>
</dbReference>
<reference evidence="2" key="1">
    <citation type="journal article" date="2019" name="Int. J. Syst. Evol. Microbiol.">
        <title>The Global Catalogue of Microorganisms (GCM) 10K type strain sequencing project: providing services to taxonomists for standard genome sequencing and annotation.</title>
        <authorList>
            <consortium name="The Broad Institute Genomics Platform"/>
            <consortium name="The Broad Institute Genome Sequencing Center for Infectious Disease"/>
            <person name="Wu L."/>
            <person name="Ma J."/>
        </authorList>
    </citation>
    <scope>NUCLEOTIDE SEQUENCE [LARGE SCALE GENOMIC DNA]</scope>
    <source>
        <strain evidence="2">JCM 17069</strain>
    </source>
</reference>
<proteinExistence type="predicted"/>